<reference evidence="6" key="1">
    <citation type="submission" date="2023-03" db="EMBL/GenBank/DDBJ databases">
        <title>Stygiobacter electus gen. nov., sp. nov., facultatively anaerobic thermotolerant bacterium of the class Ignavibacteria from a well of Yessentuki mineral water deposit.</title>
        <authorList>
            <person name="Podosokorskaya O.A."/>
            <person name="Elcheninov A.G."/>
            <person name="Petrova N.F."/>
            <person name="Zavarzina D.G."/>
            <person name="Kublanov I.V."/>
            <person name="Merkel A.Y."/>
        </authorList>
    </citation>
    <scope>NUCLEOTIDE SEQUENCE</scope>
    <source>
        <strain evidence="6">09-Me</strain>
    </source>
</reference>
<evidence type="ECO:0000256" key="3">
    <source>
        <dbReference type="ARBA" id="ARBA00022741"/>
    </source>
</evidence>
<dbReference type="Pfam" id="PF06071">
    <property type="entry name" value="YchF-GTPase_C"/>
    <property type="match status" value="1"/>
</dbReference>
<proteinExistence type="predicted"/>
<dbReference type="CDD" id="cd04867">
    <property type="entry name" value="TGS_YchF_OLA1"/>
    <property type="match status" value="1"/>
</dbReference>
<dbReference type="GO" id="GO:0005524">
    <property type="term" value="F:ATP binding"/>
    <property type="evidence" value="ECO:0007669"/>
    <property type="project" value="UniProtKB-KW"/>
</dbReference>
<dbReference type="Gene3D" id="3.10.20.30">
    <property type="match status" value="1"/>
</dbReference>
<organism evidence="6 7">
    <name type="scientific">Stygiobacter electus</name>
    <dbReference type="NCBI Taxonomy" id="3032292"/>
    <lineage>
        <taxon>Bacteria</taxon>
        <taxon>Pseudomonadati</taxon>
        <taxon>Ignavibacteriota</taxon>
        <taxon>Ignavibacteria</taxon>
        <taxon>Ignavibacteriales</taxon>
        <taxon>Melioribacteraceae</taxon>
        <taxon>Stygiobacter</taxon>
    </lineage>
</organism>
<evidence type="ECO:0000256" key="4">
    <source>
        <dbReference type="ARBA" id="ARBA00022840"/>
    </source>
</evidence>
<accession>A0AAE3P147</accession>
<dbReference type="PRINTS" id="PR00326">
    <property type="entry name" value="GTP1OBG"/>
</dbReference>
<dbReference type="PIRSF" id="PIRSF006641">
    <property type="entry name" value="CHP00092"/>
    <property type="match status" value="1"/>
</dbReference>
<dbReference type="InterPro" id="IPR012676">
    <property type="entry name" value="TGS-like"/>
</dbReference>
<evidence type="ECO:0000259" key="5">
    <source>
        <dbReference type="PROSITE" id="PS51880"/>
    </source>
</evidence>
<comment type="caution">
    <text evidence="6">The sequence shown here is derived from an EMBL/GenBank/DDBJ whole genome shotgun (WGS) entry which is preliminary data.</text>
</comment>
<dbReference type="InterPro" id="IPR027417">
    <property type="entry name" value="P-loop_NTPase"/>
</dbReference>
<evidence type="ECO:0000256" key="1">
    <source>
        <dbReference type="ARBA" id="ARBA00001946"/>
    </source>
</evidence>
<dbReference type="GO" id="GO:0046872">
    <property type="term" value="F:metal ion binding"/>
    <property type="evidence" value="ECO:0007669"/>
    <property type="project" value="UniProtKB-KW"/>
</dbReference>
<evidence type="ECO:0000313" key="7">
    <source>
        <dbReference type="Proteomes" id="UP001221302"/>
    </source>
</evidence>
<keyword evidence="7" id="KW-1185">Reference proteome</keyword>
<dbReference type="RefSeq" id="WP_321534872.1">
    <property type="nucleotide sequence ID" value="NZ_JARGDL010000002.1"/>
</dbReference>
<evidence type="ECO:0000256" key="2">
    <source>
        <dbReference type="ARBA" id="ARBA00022723"/>
    </source>
</evidence>
<dbReference type="Gene3D" id="3.40.50.300">
    <property type="entry name" value="P-loop containing nucleotide triphosphate hydrolases"/>
    <property type="match status" value="1"/>
</dbReference>
<dbReference type="AlphaFoldDB" id="A0AAE3P147"/>
<protein>
    <submittedName>
        <fullName evidence="6">Redox-regulated ATPase YchF</fullName>
    </submittedName>
</protein>
<dbReference type="PANTHER" id="PTHR23305">
    <property type="entry name" value="OBG GTPASE FAMILY"/>
    <property type="match status" value="1"/>
</dbReference>
<keyword evidence="3" id="KW-0547">Nucleotide-binding</keyword>
<dbReference type="GO" id="GO:0005525">
    <property type="term" value="F:GTP binding"/>
    <property type="evidence" value="ECO:0007669"/>
    <property type="project" value="InterPro"/>
</dbReference>
<dbReference type="PANTHER" id="PTHR23305:SF18">
    <property type="entry name" value="OBG-TYPE G DOMAIN-CONTAINING PROTEIN"/>
    <property type="match status" value="1"/>
</dbReference>
<gene>
    <name evidence="6" type="primary">ychF</name>
    <name evidence="6" type="ORF">P0M35_03025</name>
</gene>
<dbReference type="InterPro" id="IPR004095">
    <property type="entry name" value="TGS"/>
</dbReference>
<dbReference type="FunFam" id="1.10.150.300:FF:000001">
    <property type="entry name" value="Ribosome-binding ATPase YchF"/>
    <property type="match status" value="1"/>
</dbReference>
<dbReference type="SUPFAM" id="SSF52540">
    <property type="entry name" value="P-loop containing nucleoside triphosphate hydrolases"/>
    <property type="match status" value="1"/>
</dbReference>
<dbReference type="GO" id="GO:0005737">
    <property type="term" value="C:cytoplasm"/>
    <property type="evidence" value="ECO:0007669"/>
    <property type="project" value="TreeGrafter"/>
</dbReference>
<dbReference type="Gene3D" id="1.10.150.300">
    <property type="entry name" value="TGS-like domain"/>
    <property type="match status" value="1"/>
</dbReference>
<comment type="cofactor">
    <cofactor evidence="1">
        <name>Mg(2+)</name>
        <dbReference type="ChEBI" id="CHEBI:18420"/>
    </cofactor>
</comment>
<dbReference type="InterPro" id="IPR023192">
    <property type="entry name" value="TGS-like_dom_sf"/>
</dbReference>
<dbReference type="Pfam" id="PF01926">
    <property type="entry name" value="MMR_HSR1"/>
    <property type="match status" value="1"/>
</dbReference>
<dbReference type="InterPro" id="IPR013029">
    <property type="entry name" value="YchF_C"/>
</dbReference>
<dbReference type="FunFam" id="3.10.20.30:FF:000001">
    <property type="entry name" value="Ribosome-binding ATPase YchF"/>
    <property type="match status" value="1"/>
</dbReference>
<dbReference type="PROSITE" id="PS51880">
    <property type="entry name" value="TGS"/>
    <property type="match status" value="1"/>
</dbReference>
<name>A0AAE3P147_9BACT</name>
<dbReference type="GO" id="GO:0016887">
    <property type="term" value="F:ATP hydrolysis activity"/>
    <property type="evidence" value="ECO:0007669"/>
    <property type="project" value="InterPro"/>
</dbReference>
<dbReference type="Proteomes" id="UP001221302">
    <property type="component" value="Unassembled WGS sequence"/>
</dbReference>
<dbReference type="NCBIfam" id="TIGR00092">
    <property type="entry name" value="redox-regulated ATPase YchF"/>
    <property type="match status" value="1"/>
</dbReference>
<dbReference type="EMBL" id="JARGDL010000002">
    <property type="protein sequence ID" value="MDF1611108.1"/>
    <property type="molecule type" value="Genomic_DNA"/>
</dbReference>
<dbReference type="InterPro" id="IPR006073">
    <property type="entry name" value="GTP-bd"/>
</dbReference>
<keyword evidence="2" id="KW-0479">Metal-binding</keyword>
<sequence length="359" mass="41362">MQIGLVGLQFSGKTTLFNTLSSNASHSQSNKEEATVEVVKVPDERLDNCSKIFNPKKQVNATIEVFDIPGLRMSEDNKVKITNSFLTAVRNNDALFYVIRAFKDESIVHPMNTIDPARDIEFLETEFLFSDIAFLENRLEKIKKDMLKSKDERLKKELPLIEKLFQHAEKELPLRTLELDETEIKILSGYQLLTLKPLVIAVNYDESSIATVDEEIKKLKSKFEKSGAEFIPFFAKIEYELSQMTEEDRQIFMQDYGIKESALSKILRTSYQMLGLQSFFTVGEDECRAWTIKKNFTAQQAAGVIHTDFFNKFIRAEVVHYDDFIKYGSFAKCKDAGVWRLEGKEYIVKDGDILNIRHN</sequence>
<dbReference type="InterPro" id="IPR012675">
    <property type="entry name" value="Beta-grasp_dom_sf"/>
</dbReference>
<evidence type="ECO:0000313" key="6">
    <source>
        <dbReference type="EMBL" id="MDF1611108.1"/>
    </source>
</evidence>
<keyword evidence="4" id="KW-0067">ATP-binding</keyword>
<feature type="domain" description="TGS" evidence="5">
    <location>
        <begin position="275"/>
        <end position="358"/>
    </location>
</feature>
<dbReference type="InterPro" id="IPR004396">
    <property type="entry name" value="ATPase_YchF/OLA1"/>
</dbReference>
<dbReference type="SUPFAM" id="SSF81271">
    <property type="entry name" value="TGS-like"/>
    <property type="match status" value="1"/>
</dbReference>